<feature type="domain" description="Reverse transcriptase" evidence="2">
    <location>
        <begin position="2"/>
        <end position="63"/>
    </location>
</feature>
<dbReference type="Gene3D" id="3.30.70.270">
    <property type="match status" value="2"/>
</dbReference>
<keyword evidence="1" id="KW-0812">Transmembrane</keyword>
<keyword evidence="1" id="KW-0472">Membrane</keyword>
<dbReference type="InterPro" id="IPR051320">
    <property type="entry name" value="Viral_Replic_Matur_Polypro"/>
</dbReference>
<accession>A0A2R6Q5F8</accession>
<dbReference type="SUPFAM" id="SSF56672">
    <property type="entry name" value="DNA/RNA polymerases"/>
    <property type="match status" value="1"/>
</dbReference>
<reference evidence="3 4" key="1">
    <citation type="submission" date="2018-02" db="EMBL/GenBank/DDBJ databases">
        <title>Genome sequence of the basidiomycete white-rot fungus Phlebia centrifuga.</title>
        <authorList>
            <person name="Granchi Z."/>
            <person name="Peng M."/>
            <person name="de Vries R.P."/>
            <person name="Hilden K."/>
            <person name="Makela M.R."/>
            <person name="Grigoriev I."/>
            <person name="Riley R."/>
        </authorList>
    </citation>
    <scope>NUCLEOTIDE SEQUENCE [LARGE SCALE GENOMIC DNA]</scope>
    <source>
        <strain evidence="3 4">FBCC195</strain>
    </source>
</reference>
<dbReference type="OrthoDB" id="3232518at2759"/>
<organism evidence="3 4">
    <name type="scientific">Hermanssonia centrifuga</name>
    <dbReference type="NCBI Taxonomy" id="98765"/>
    <lineage>
        <taxon>Eukaryota</taxon>
        <taxon>Fungi</taxon>
        <taxon>Dikarya</taxon>
        <taxon>Basidiomycota</taxon>
        <taxon>Agaricomycotina</taxon>
        <taxon>Agaricomycetes</taxon>
        <taxon>Polyporales</taxon>
        <taxon>Meruliaceae</taxon>
        <taxon>Hermanssonia</taxon>
    </lineage>
</organism>
<evidence type="ECO:0000256" key="1">
    <source>
        <dbReference type="SAM" id="Phobius"/>
    </source>
</evidence>
<dbReference type="AlphaFoldDB" id="A0A2R6Q5F8"/>
<evidence type="ECO:0000313" key="4">
    <source>
        <dbReference type="Proteomes" id="UP000186601"/>
    </source>
</evidence>
<dbReference type="EMBL" id="MLYV02000399">
    <property type="protein sequence ID" value="PSS02215.1"/>
    <property type="molecule type" value="Genomic_DNA"/>
</dbReference>
<dbReference type="PANTHER" id="PTHR33064">
    <property type="entry name" value="POL PROTEIN"/>
    <property type="match status" value="1"/>
</dbReference>
<sequence length="231" mass="26003">MLRQHIGSICHVYLDDIVIWSQSLEEHRQNVTTILECLRKHSLFCSPKKNLFCLAINFLGHHISACGVKADNAKVEKILDWPVSHLAMEVCFFLGLVQYISNFLPSLAAHTTMLNILTAKGADKDFVWTPSHFAALEAIKSLVSSQECLTVINHNNLGDNIILCLVMLATFVLGWFLPMGLLWSHPSWLLLNCNNCLVQSSTTLLMKKNCLRLYVRCVNGELACLVYPSLF</sequence>
<proteinExistence type="predicted"/>
<name>A0A2R6Q5F8_9APHY</name>
<keyword evidence="1" id="KW-1133">Transmembrane helix</keyword>
<dbReference type="STRING" id="98765.A0A2R6Q5F8"/>
<dbReference type="InterPro" id="IPR043128">
    <property type="entry name" value="Rev_trsase/Diguanyl_cyclase"/>
</dbReference>
<evidence type="ECO:0000313" key="3">
    <source>
        <dbReference type="EMBL" id="PSS02215.1"/>
    </source>
</evidence>
<keyword evidence="4" id="KW-1185">Reference proteome</keyword>
<dbReference type="Pfam" id="PF00078">
    <property type="entry name" value="RVT_1"/>
    <property type="match status" value="1"/>
</dbReference>
<comment type="caution">
    <text evidence="3">The sequence shown here is derived from an EMBL/GenBank/DDBJ whole genome shotgun (WGS) entry which is preliminary data.</text>
</comment>
<dbReference type="Proteomes" id="UP000186601">
    <property type="component" value="Unassembled WGS sequence"/>
</dbReference>
<feature type="transmembrane region" description="Helical" evidence="1">
    <location>
        <begin position="161"/>
        <end position="183"/>
    </location>
</feature>
<dbReference type="PANTHER" id="PTHR33064:SF29">
    <property type="entry name" value="PEPTIDASE A2 DOMAIN-CONTAINING PROTEIN-RELATED"/>
    <property type="match status" value="1"/>
</dbReference>
<dbReference type="InterPro" id="IPR043502">
    <property type="entry name" value="DNA/RNA_pol_sf"/>
</dbReference>
<dbReference type="InterPro" id="IPR000477">
    <property type="entry name" value="RT_dom"/>
</dbReference>
<gene>
    <name evidence="3" type="ORF">PHLCEN_2v4071</name>
</gene>
<evidence type="ECO:0000259" key="2">
    <source>
        <dbReference type="Pfam" id="PF00078"/>
    </source>
</evidence>
<protein>
    <recommendedName>
        <fullName evidence="2">Reverse transcriptase domain-containing protein</fullName>
    </recommendedName>
</protein>